<sequence length="127" mass="14558">MQEFRLNKTFSGTIGSVHRIETKLVNPKIVDTLNVIEPTDDVGMLNCNTQKAYVLPVIYQDELELSRRRISRGGPSGHQDVEAQNAYSLPFGKNLDGANQSFKEFLVSEQQKYIEMSRLELNYYKRS</sequence>
<evidence type="ECO:0000313" key="1">
    <source>
        <dbReference type="EMBL" id="ARR28452.1"/>
    </source>
</evidence>
<dbReference type="EMBL" id="KX809677">
    <property type="protein sequence ID" value="ARR28452.1"/>
    <property type="molecule type" value="Genomic_DNA"/>
</dbReference>
<geneLocation type="chloroplast" evidence="1"/>
<reference evidence="1" key="1">
    <citation type="submission" date="2016-08" db="EMBL/GenBank/DDBJ databases">
        <authorList>
            <person name="Wang Bo."/>
            <person name="Zheng Fengrong."/>
            <person name="Wang Xin."/>
            <person name="Du Fei."/>
        </authorList>
    </citation>
    <scope>NUCLEOTIDE SEQUENCE</scope>
</reference>
<gene>
    <name evidence="1" type="primary">orf127</name>
</gene>
<name>A0A3S5FWS9_9CHLO</name>
<dbReference type="AlphaFoldDB" id="A0A3S5FWS9"/>
<accession>A0A3S5FWS9</accession>
<protein>
    <submittedName>
        <fullName evidence="1">Uncharacterized protein</fullName>
    </submittedName>
</protein>
<keyword evidence="1" id="KW-0934">Plastid</keyword>
<organism evidence="1">
    <name type="scientific">Caulerpa okamurae</name>
    <dbReference type="NCBI Taxonomy" id="118247"/>
    <lineage>
        <taxon>Eukaryota</taxon>
        <taxon>Viridiplantae</taxon>
        <taxon>Chlorophyta</taxon>
        <taxon>core chlorophytes</taxon>
        <taxon>Ulvophyceae</taxon>
        <taxon>TCBD clade</taxon>
        <taxon>Bryopsidales</taxon>
        <taxon>Halimedineae</taxon>
        <taxon>Caulerpaceae</taxon>
        <taxon>Caulerpa</taxon>
    </lineage>
</organism>
<keyword evidence="1" id="KW-0150">Chloroplast</keyword>
<proteinExistence type="predicted"/>